<reference evidence="1" key="1">
    <citation type="submission" date="2021-06" db="EMBL/GenBank/DDBJ databases">
        <authorList>
            <person name="Kallberg Y."/>
            <person name="Tangrot J."/>
            <person name="Rosling A."/>
        </authorList>
    </citation>
    <scope>NUCLEOTIDE SEQUENCE</scope>
    <source>
        <strain evidence="1">IA702</strain>
    </source>
</reference>
<proteinExistence type="predicted"/>
<gene>
    <name evidence="1" type="ORF">POCULU_LOCUS2418</name>
</gene>
<name>A0A9N9EXI1_9GLOM</name>
<evidence type="ECO:0000313" key="2">
    <source>
        <dbReference type="Proteomes" id="UP000789572"/>
    </source>
</evidence>
<accession>A0A9N9EXI1</accession>
<dbReference type="EMBL" id="CAJVPJ010000224">
    <property type="protein sequence ID" value="CAG8497898.1"/>
    <property type="molecule type" value="Genomic_DNA"/>
</dbReference>
<dbReference type="AlphaFoldDB" id="A0A9N9EXI1"/>
<dbReference type="Proteomes" id="UP000789572">
    <property type="component" value="Unassembled WGS sequence"/>
</dbReference>
<protein>
    <submittedName>
        <fullName evidence="1">10391_t:CDS:1</fullName>
    </submittedName>
</protein>
<evidence type="ECO:0000313" key="1">
    <source>
        <dbReference type="EMBL" id="CAG8497898.1"/>
    </source>
</evidence>
<sequence>MNRLFISSHRRIIPAKTEIAHHCPGTESQNVASVHNSKYTYTELLPPFANASRLRVHPFQDRSDIGCLKLSFLNKIIDFFAATRPIHELFCYVRRRSIDTNSTASGFMLAGERGKLCLKMIAVAGFWTDLPSAEALDDLDTAIEFNPTIPLQHTRQSVLHDGILRDAFAYLDTALETTPANGFDRGRVYYTLSRLTGL</sequence>
<comment type="caution">
    <text evidence="1">The sequence shown here is derived from an EMBL/GenBank/DDBJ whole genome shotgun (WGS) entry which is preliminary data.</text>
</comment>
<keyword evidence="2" id="KW-1185">Reference proteome</keyword>
<organism evidence="1 2">
    <name type="scientific">Paraglomus occultum</name>
    <dbReference type="NCBI Taxonomy" id="144539"/>
    <lineage>
        <taxon>Eukaryota</taxon>
        <taxon>Fungi</taxon>
        <taxon>Fungi incertae sedis</taxon>
        <taxon>Mucoromycota</taxon>
        <taxon>Glomeromycotina</taxon>
        <taxon>Glomeromycetes</taxon>
        <taxon>Paraglomerales</taxon>
        <taxon>Paraglomeraceae</taxon>
        <taxon>Paraglomus</taxon>
    </lineage>
</organism>